<name>A0ABQ3V4I1_9CHLR</name>
<gene>
    <name evidence="11" type="ORF">KSB_83410</name>
</gene>
<evidence type="ECO:0000256" key="1">
    <source>
        <dbReference type="ARBA" id="ARBA00004651"/>
    </source>
</evidence>
<keyword evidence="3" id="KW-1003">Cell membrane</keyword>
<comment type="caution">
    <text evidence="11">The sequence shown here is derived from an EMBL/GenBank/DDBJ whole genome shotgun (WGS) entry which is preliminary data.</text>
</comment>
<feature type="transmembrane region" description="Helical" evidence="9">
    <location>
        <begin position="46"/>
        <end position="67"/>
    </location>
</feature>
<organism evidence="11 12">
    <name type="scientific">Ktedonobacter robiniae</name>
    <dbReference type="NCBI Taxonomy" id="2778365"/>
    <lineage>
        <taxon>Bacteria</taxon>
        <taxon>Bacillati</taxon>
        <taxon>Chloroflexota</taxon>
        <taxon>Ktedonobacteria</taxon>
        <taxon>Ktedonobacterales</taxon>
        <taxon>Ktedonobacteraceae</taxon>
        <taxon>Ktedonobacter</taxon>
    </lineage>
</organism>
<dbReference type="Gene3D" id="1.20.1250.20">
    <property type="entry name" value="MFS general substrate transporter like domains"/>
    <property type="match status" value="1"/>
</dbReference>
<evidence type="ECO:0000313" key="11">
    <source>
        <dbReference type="EMBL" id="GHO59866.1"/>
    </source>
</evidence>
<dbReference type="InterPro" id="IPR020846">
    <property type="entry name" value="MFS_dom"/>
</dbReference>
<evidence type="ECO:0000256" key="4">
    <source>
        <dbReference type="ARBA" id="ARBA00022692"/>
    </source>
</evidence>
<feature type="transmembrane region" description="Helical" evidence="9">
    <location>
        <begin position="79"/>
        <end position="99"/>
    </location>
</feature>
<feature type="transmembrane region" description="Helical" evidence="9">
    <location>
        <begin position="313"/>
        <end position="332"/>
    </location>
</feature>
<feature type="transmembrane region" description="Helical" evidence="9">
    <location>
        <begin position="398"/>
        <end position="420"/>
    </location>
</feature>
<keyword evidence="4 9" id="KW-0812">Transmembrane</keyword>
<proteinExistence type="inferred from homology"/>
<dbReference type="EMBL" id="BNJG01000003">
    <property type="protein sequence ID" value="GHO59866.1"/>
    <property type="molecule type" value="Genomic_DNA"/>
</dbReference>
<accession>A0ABQ3V4I1</accession>
<keyword evidence="2" id="KW-0813">Transport</keyword>
<dbReference type="InterPro" id="IPR036259">
    <property type="entry name" value="MFS_trans_sf"/>
</dbReference>
<evidence type="ECO:0000313" key="12">
    <source>
        <dbReference type="Proteomes" id="UP000654345"/>
    </source>
</evidence>
<feature type="transmembrane region" description="Helical" evidence="9">
    <location>
        <begin position="338"/>
        <end position="360"/>
    </location>
</feature>
<keyword evidence="12" id="KW-1185">Reference proteome</keyword>
<feature type="domain" description="Major facilitator superfamily (MFS) profile" evidence="10">
    <location>
        <begin position="248"/>
        <end position="442"/>
    </location>
</feature>
<evidence type="ECO:0000256" key="8">
    <source>
        <dbReference type="ARBA" id="ARBA00040914"/>
    </source>
</evidence>
<feature type="transmembrane region" description="Helical" evidence="9">
    <location>
        <begin position="12"/>
        <end position="40"/>
    </location>
</feature>
<dbReference type="PANTHER" id="PTHR23513:SF9">
    <property type="entry name" value="ENTEROBACTIN EXPORTER ENTS"/>
    <property type="match status" value="1"/>
</dbReference>
<evidence type="ECO:0000256" key="5">
    <source>
        <dbReference type="ARBA" id="ARBA00022989"/>
    </source>
</evidence>
<sequence>MQYHKDMKRKSLPILALFGANGISVLGSMLTALAIPWFVLQTTGSAAQMGLTACVEVVANLVAGAFGGTLVDRMGQKRISILADLASGFAVALVPLLYYTVGLAFWQLLVLVFCASFCNTPGTTARTVLLPDLAELTGMRFERASSILQAIQRGAGLLGAPLAGALIVIVGTTRLLWVDATSFLLSACIVALVVPAFRTSTDREAPPEGHRIAEVQAEERFDVPSEEIPSWQAGFKLSFQTLWRDRLMLAIMFVLIITNLLDASFFAVVMPIYARVHFGSVLAFGLASAAFGGGALFGSILFSILGVKLPRRVTFTLAFIGMGLPFWTLALLPAFPVMLLAAAVGGIASAPINPIIMTVAMERVSAEIRGRVLGPLIALAQIAVPLGLLLVGASVERLGVQGTLFLIAAAYLVATLSLLFNPVLRQMEGRAEAENEPVAGPA</sequence>
<reference evidence="11 12" key="1">
    <citation type="journal article" date="2021" name="Int. J. Syst. Evol. Microbiol.">
        <title>Reticulibacter mediterranei gen. nov., sp. nov., within the new family Reticulibacteraceae fam. nov., and Ktedonospora formicarum gen. nov., sp. nov., Ktedonobacter robiniae sp. nov., Dictyobacter formicarum sp. nov. and Dictyobacter arantiisoli sp. nov., belonging to the class Ktedonobacteria.</title>
        <authorList>
            <person name="Yabe S."/>
            <person name="Zheng Y."/>
            <person name="Wang C.M."/>
            <person name="Sakai Y."/>
            <person name="Abe K."/>
            <person name="Yokota A."/>
            <person name="Donadio S."/>
            <person name="Cavaletti L."/>
            <person name="Monciardini P."/>
        </authorList>
    </citation>
    <scope>NUCLEOTIDE SEQUENCE [LARGE SCALE GENOMIC DNA]</scope>
    <source>
        <strain evidence="11 12">SOSP1-30</strain>
    </source>
</reference>
<dbReference type="PANTHER" id="PTHR23513">
    <property type="entry name" value="INTEGRAL MEMBRANE EFFLUX PROTEIN-RELATED"/>
    <property type="match status" value="1"/>
</dbReference>
<dbReference type="Pfam" id="PF07690">
    <property type="entry name" value="MFS_1"/>
    <property type="match status" value="1"/>
</dbReference>
<feature type="transmembrane region" description="Helical" evidence="9">
    <location>
        <begin position="247"/>
        <end position="274"/>
    </location>
</feature>
<dbReference type="InterPro" id="IPR011701">
    <property type="entry name" value="MFS"/>
</dbReference>
<evidence type="ECO:0000256" key="2">
    <source>
        <dbReference type="ARBA" id="ARBA00022448"/>
    </source>
</evidence>
<evidence type="ECO:0000256" key="7">
    <source>
        <dbReference type="ARBA" id="ARBA00038075"/>
    </source>
</evidence>
<feature type="transmembrane region" description="Helical" evidence="9">
    <location>
        <begin position="280"/>
        <end position="306"/>
    </location>
</feature>
<keyword evidence="5 9" id="KW-1133">Transmembrane helix</keyword>
<evidence type="ECO:0000256" key="6">
    <source>
        <dbReference type="ARBA" id="ARBA00023136"/>
    </source>
</evidence>
<feature type="transmembrane region" description="Helical" evidence="9">
    <location>
        <begin position="150"/>
        <end position="170"/>
    </location>
</feature>
<comment type="subcellular location">
    <subcellularLocation>
        <location evidence="1">Cell membrane</location>
        <topology evidence="1">Multi-pass membrane protein</topology>
    </subcellularLocation>
</comment>
<dbReference type="PROSITE" id="PS50850">
    <property type="entry name" value="MFS"/>
    <property type="match status" value="1"/>
</dbReference>
<feature type="transmembrane region" description="Helical" evidence="9">
    <location>
        <begin position="372"/>
        <end position="392"/>
    </location>
</feature>
<evidence type="ECO:0000256" key="9">
    <source>
        <dbReference type="SAM" id="Phobius"/>
    </source>
</evidence>
<keyword evidence="6 9" id="KW-0472">Membrane</keyword>
<dbReference type="SUPFAM" id="SSF103473">
    <property type="entry name" value="MFS general substrate transporter"/>
    <property type="match status" value="1"/>
</dbReference>
<evidence type="ECO:0000256" key="3">
    <source>
        <dbReference type="ARBA" id="ARBA00022475"/>
    </source>
</evidence>
<dbReference type="RefSeq" id="WP_201376004.1">
    <property type="nucleotide sequence ID" value="NZ_BNJG01000003.1"/>
</dbReference>
<protein>
    <recommendedName>
        <fullName evidence="8">Multidrug efflux pump Tap</fullName>
    </recommendedName>
</protein>
<comment type="similarity">
    <text evidence="7">Belongs to the major facilitator superfamily. Drug:H(+) antiporter-3 (DHA3) (TC 2.A.1.21) family.</text>
</comment>
<evidence type="ECO:0000259" key="10">
    <source>
        <dbReference type="PROSITE" id="PS50850"/>
    </source>
</evidence>
<dbReference type="CDD" id="cd06173">
    <property type="entry name" value="MFS_MefA_like"/>
    <property type="match status" value="1"/>
</dbReference>
<dbReference type="Proteomes" id="UP000654345">
    <property type="component" value="Unassembled WGS sequence"/>
</dbReference>